<sequence>MEVRSRWLNKYKDEVLCDAVPMHARHILLGRPWQYDRRVIHDGFTNRYSFKFNGKLITLVPMSPKQVYEDQVPNGLPLLKGIEHRTDFISGATIPSRPTYRSNPKETKEL</sequence>
<gene>
    <name evidence="1" type="ORF">EPI10_024248</name>
</gene>
<dbReference type="OrthoDB" id="1934635at2759"/>
<evidence type="ECO:0000313" key="1">
    <source>
        <dbReference type="EMBL" id="KAA3473908.1"/>
    </source>
</evidence>
<comment type="caution">
    <text evidence="1">The sequence shown here is derived from an EMBL/GenBank/DDBJ whole genome shotgun (WGS) entry which is preliminary data.</text>
</comment>
<organism evidence="1 2">
    <name type="scientific">Gossypium australe</name>
    <dbReference type="NCBI Taxonomy" id="47621"/>
    <lineage>
        <taxon>Eukaryota</taxon>
        <taxon>Viridiplantae</taxon>
        <taxon>Streptophyta</taxon>
        <taxon>Embryophyta</taxon>
        <taxon>Tracheophyta</taxon>
        <taxon>Spermatophyta</taxon>
        <taxon>Magnoliopsida</taxon>
        <taxon>eudicotyledons</taxon>
        <taxon>Gunneridae</taxon>
        <taxon>Pentapetalae</taxon>
        <taxon>rosids</taxon>
        <taxon>malvids</taxon>
        <taxon>Malvales</taxon>
        <taxon>Malvaceae</taxon>
        <taxon>Malvoideae</taxon>
        <taxon>Gossypium</taxon>
    </lineage>
</organism>
<dbReference type="PANTHER" id="PTHR35046">
    <property type="entry name" value="ZINC KNUCKLE (CCHC-TYPE) FAMILY PROTEIN"/>
    <property type="match status" value="1"/>
</dbReference>
<evidence type="ECO:0000313" key="2">
    <source>
        <dbReference type="Proteomes" id="UP000325315"/>
    </source>
</evidence>
<accession>A0A5B6VYD5</accession>
<keyword evidence="2" id="KW-1185">Reference proteome</keyword>
<name>A0A5B6VYD5_9ROSI</name>
<protein>
    <submittedName>
        <fullName evidence="1">Transposon Ty3-I Gag-Pol polyprotein</fullName>
    </submittedName>
</protein>
<dbReference type="PANTHER" id="PTHR35046:SF9">
    <property type="entry name" value="RNA-DIRECTED DNA POLYMERASE"/>
    <property type="match status" value="1"/>
</dbReference>
<dbReference type="EMBL" id="SMMG02000005">
    <property type="protein sequence ID" value="KAA3473908.1"/>
    <property type="molecule type" value="Genomic_DNA"/>
</dbReference>
<dbReference type="AlphaFoldDB" id="A0A5B6VYD5"/>
<proteinExistence type="predicted"/>
<dbReference type="Proteomes" id="UP000325315">
    <property type="component" value="Unassembled WGS sequence"/>
</dbReference>
<reference evidence="2" key="1">
    <citation type="journal article" date="2019" name="Plant Biotechnol. J.">
        <title>Genome sequencing of the Australian wild diploid species Gossypium australe highlights disease resistance and delayed gland morphogenesis.</title>
        <authorList>
            <person name="Cai Y."/>
            <person name="Cai X."/>
            <person name="Wang Q."/>
            <person name="Wang P."/>
            <person name="Zhang Y."/>
            <person name="Cai C."/>
            <person name="Xu Y."/>
            <person name="Wang K."/>
            <person name="Zhou Z."/>
            <person name="Wang C."/>
            <person name="Geng S."/>
            <person name="Li B."/>
            <person name="Dong Q."/>
            <person name="Hou Y."/>
            <person name="Wang H."/>
            <person name="Ai P."/>
            <person name="Liu Z."/>
            <person name="Yi F."/>
            <person name="Sun M."/>
            <person name="An G."/>
            <person name="Cheng J."/>
            <person name="Zhang Y."/>
            <person name="Shi Q."/>
            <person name="Xie Y."/>
            <person name="Shi X."/>
            <person name="Chang Y."/>
            <person name="Huang F."/>
            <person name="Chen Y."/>
            <person name="Hong S."/>
            <person name="Mi L."/>
            <person name="Sun Q."/>
            <person name="Zhang L."/>
            <person name="Zhou B."/>
            <person name="Peng R."/>
            <person name="Zhang X."/>
            <person name="Liu F."/>
        </authorList>
    </citation>
    <scope>NUCLEOTIDE SEQUENCE [LARGE SCALE GENOMIC DNA]</scope>
    <source>
        <strain evidence="2">cv. PA1801</strain>
    </source>
</reference>